<dbReference type="AlphaFoldDB" id="A0A2M8LB68"/>
<evidence type="ECO:0000313" key="4">
    <source>
        <dbReference type="Proteomes" id="UP000228700"/>
    </source>
</evidence>
<dbReference type="InterPro" id="IPR017853">
    <property type="entry name" value="GH"/>
</dbReference>
<feature type="transmembrane region" description="Helical" evidence="1">
    <location>
        <begin position="12"/>
        <end position="33"/>
    </location>
</feature>
<dbReference type="InterPro" id="IPR025275">
    <property type="entry name" value="DUF4015"/>
</dbReference>
<dbReference type="SUPFAM" id="SSF51445">
    <property type="entry name" value="(Trans)glycosidases"/>
    <property type="match status" value="1"/>
</dbReference>
<accession>A0A2M8LB68</accession>
<dbReference type="Proteomes" id="UP000228700">
    <property type="component" value="Unassembled WGS sequence"/>
</dbReference>
<evidence type="ECO:0000313" key="3">
    <source>
        <dbReference type="EMBL" id="PJE73869.1"/>
    </source>
</evidence>
<keyword evidence="1" id="KW-0472">Membrane</keyword>
<keyword evidence="1" id="KW-1133">Transmembrane helix</keyword>
<gene>
    <name evidence="3" type="ORF">COV01_03445</name>
</gene>
<protein>
    <recommendedName>
        <fullName evidence="2">DUF4015 domain-containing protein</fullName>
    </recommendedName>
</protein>
<organism evidence="3 4">
    <name type="scientific">Candidatus Taylorbacteria bacterium CG10_big_fil_rev_8_21_14_0_10_41_48</name>
    <dbReference type="NCBI Taxonomy" id="1975024"/>
    <lineage>
        <taxon>Bacteria</taxon>
        <taxon>Candidatus Tayloriibacteriota</taxon>
    </lineage>
</organism>
<keyword evidence="1" id="KW-0812">Transmembrane</keyword>
<evidence type="ECO:0000259" key="2">
    <source>
        <dbReference type="Pfam" id="PF13200"/>
    </source>
</evidence>
<feature type="domain" description="DUF4015" evidence="2">
    <location>
        <begin position="69"/>
        <end position="404"/>
    </location>
</feature>
<dbReference type="Gene3D" id="3.20.20.80">
    <property type="entry name" value="Glycosidases"/>
    <property type="match status" value="1"/>
</dbReference>
<evidence type="ECO:0000256" key="1">
    <source>
        <dbReference type="SAM" id="Phobius"/>
    </source>
</evidence>
<sequence length="412" mass="46387">MVKKGTKKVHVWRVGIGFFILFIISFIIAYVGVPSLGESTFDGSAYEATTTVPVVKSVPHVRTPSEVRGIYMTACVASSPTLRSKLVSLIDETELNTVVLDIKSFDGHLSFVPLDSTLASSTGGDCVVRDMRDFLETLHAHDIYVAGRIATFQDGLMVKKRPELAVKKESDNTVVWRDYKGIPWIDAGAKPHWDYIVSIAKEAYNAGFDEINFDYIRFPSDGNMKDISYPWSAGKKKSDVIESFFSYLRQSLGDTGAVMSADLFGMTTTNEDDLNIGQVIEKALPYFDYIAPMVYPSHYPYNFYNLGDPNKRPYDVVKYSMDRAVSRTVATTTPIQTLGSVLISTSTSPWLYSKPEWDMQKIRPWLQDNNYPVPYTAEMVRAQIQATYDAGLNSWMLWNAANRYTREDLLTD</sequence>
<comment type="caution">
    <text evidence="3">The sequence shown here is derived from an EMBL/GenBank/DDBJ whole genome shotgun (WGS) entry which is preliminary data.</text>
</comment>
<dbReference type="EMBL" id="PFEQ01000014">
    <property type="protein sequence ID" value="PJE73869.1"/>
    <property type="molecule type" value="Genomic_DNA"/>
</dbReference>
<name>A0A2M8LB68_9BACT</name>
<reference evidence="4" key="1">
    <citation type="submission" date="2017-09" db="EMBL/GenBank/DDBJ databases">
        <title>Depth-based differentiation of microbial function through sediment-hosted aquifers and enrichment of novel symbionts in the deep terrestrial subsurface.</title>
        <authorList>
            <person name="Probst A.J."/>
            <person name="Ladd B."/>
            <person name="Jarett J.K."/>
            <person name="Geller-Mcgrath D.E."/>
            <person name="Sieber C.M.K."/>
            <person name="Emerson J.B."/>
            <person name="Anantharaman K."/>
            <person name="Thomas B.C."/>
            <person name="Malmstrom R."/>
            <person name="Stieglmeier M."/>
            <person name="Klingl A."/>
            <person name="Woyke T."/>
            <person name="Ryan C.M."/>
            <person name="Banfield J.F."/>
        </authorList>
    </citation>
    <scope>NUCLEOTIDE SEQUENCE [LARGE SCALE GENOMIC DNA]</scope>
</reference>
<proteinExistence type="predicted"/>
<dbReference type="Pfam" id="PF13200">
    <property type="entry name" value="DUF4015"/>
    <property type="match status" value="1"/>
</dbReference>